<evidence type="ECO:0000259" key="4">
    <source>
        <dbReference type="PROSITE" id="PS51118"/>
    </source>
</evidence>
<dbReference type="STRING" id="469383.Cwoe_0851"/>
<keyword evidence="1" id="KW-0805">Transcription regulation</keyword>
<keyword evidence="6" id="KW-1185">Reference proteome</keyword>
<dbReference type="AlphaFoldDB" id="D3FAL5"/>
<proteinExistence type="predicted"/>
<keyword evidence="2" id="KW-0238">DNA-binding</keyword>
<evidence type="ECO:0000256" key="2">
    <source>
        <dbReference type="ARBA" id="ARBA00023125"/>
    </source>
</evidence>
<name>D3FAL5_CONWI</name>
<dbReference type="Pfam" id="PF01638">
    <property type="entry name" value="HxlR"/>
    <property type="match status" value="1"/>
</dbReference>
<reference evidence="6" key="2">
    <citation type="submission" date="2010-01" db="EMBL/GenBank/DDBJ databases">
        <title>The complete genome of Conexibacter woesei DSM 14684.</title>
        <authorList>
            <consortium name="US DOE Joint Genome Institute (JGI-PGF)"/>
            <person name="Lucas S."/>
            <person name="Copeland A."/>
            <person name="Lapidus A."/>
            <person name="Glavina del Rio T."/>
            <person name="Dalin E."/>
            <person name="Tice H."/>
            <person name="Bruce D."/>
            <person name="Goodwin L."/>
            <person name="Pitluck S."/>
            <person name="Kyrpides N."/>
            <person name="Mavromatis K."/>
            <person name="Ivanova N."/>
            <person name="Mikhailova N."/>
            <person name="Chertkov O."/>
            <person name="Brettin T."/>
            <person name="Detter J.C."/>
            <person name="Han C."/>
            <person name="Larimer F."/>
            <person name="Land M."/>
            <person name="Hauser L."/>
            <person name="Markowitz V."/>
            <person name="Cheng J.-F."/>
            <person name="Hugenholtz P."/>
            <person name="Woyke T."/>
            <person name="Wu D."/>
            <person name="Pukall R."/>
            <person name="Steenblock K."/>
            <person name="Schneider S."/>
            <person name="Klenk H.-P."/>
            <person name="Eisen J.A."/>
        </authorList>
    </citation>
    <scope>NUCLEOTIDE SEQUENCE [LARGE SCALE GENOMIC DNA]</scope>
    <source>
        <strain evidence="6">DSM 14684 / CIP 108061 / JCM 11494 / NBRC 100937 / ID131577</strain>
    </source>
</reference>
<evidence type="ECO:0000256" key="3">
    <source>
        <dbReference type="ARBA" id="ARBA00023163"/>
    </source>
</evidence>
<dbReference type="GO" id="GO:0003677">
    <property type="term" value="F:DNA binding"/>
    <property type="evidence" value="ECO:0007669"/>
    <property type="project" value="UniProtKB-KW"/>
</dbReference>
<dbReference type="HOGENOM" id="CLU_111585_5_0_11"/>
<dbReference type="SUPFAM" id="SSF46785">
    <property type="entry name" value="Winged helix' DNA-binding domain"/>
    <property type="match status" value="1"/>
</dbReference>
<dbReference type="PROSITE" id="PS51118">
    <property type="entry name" value="HTH_HXLR"/>
    <property type="match status" value="1"/>
</dbReference>
<keyword evidence="3" id="KW-0804">Transcription</keyword>
<dbReference type="Gene3D" id="1.10.10.10">
    <property type="entry name" value="Winged helix-like DNA-binding domain superfamily/Winged helix DNA-binding domain"/>
    <property type="match status" value="1"/>
</dbReference>
<feature type="domain" description="HTH hxlR-type" evidence="4">
    <location>
        <begin position="8"/>
        <end position="107"/>
    </location>
</feature>
<dbReference type="InterPro" id="IPR036390">
    <property type="entry name" value="WH_DNA-bd_sf"/>
</dbReference>
<dbReference type="PANTHER" id="PTHR33204">
    <property type="entry name" value="TRANSCRIPTIONAL REGULATOR, MARR FAMILY"/>
    <property type="match status" value="1"/>
</dbReference>
<sequence length="116" mass="13065">MRNPPYSCGADAAIDVVAGKWKPLILCALFERTHRFGELRRALHGEISEKVLTQQLRELEADGLVHRQVYDEIPRRVEYSLTAAGATLNEALIPLAQWGDRRMDELGIPPARRAFA</sequence>
<protein>
    <submittedName>
        <fullName evidence="5">Transcriptional regulator, HxlR family</fullName>
    </submittedName>
</protein>
<reference evidence="5 6" key="1">
    <citation type="journal article" date="2010" name="Stand. Genomic Sci.">
        <title>Complete genome sequence of Conexibacter woesei type strain (ID131577).</title>
        <authorList>
            <person name="Pukall R."/>
            <person name="Lapidus A."/>
            <person name="Glavina Del Rio T."/>
            <person name="Copeland A."/>
            <person name="Tice H."/>
            <person name="Cheng J.-F."/>
            <person name="Lucas S."/>
            <person name="Chen F."/>
            <person name="Nolan M."/>
            <person name="Bruce D."/>
            <person name="Goodwin L."/>
            <person name="Pitluck S."/>
            <person name="Mavromatis K."/>
            <person name="Ivanova N."/>
            <person name="Ovchinnikova G."/>
            <person name="Pati A."/>
            <person name="Chen A."/>
            <person name="Palaniappan K."/>
            <person name="Land M."/>
            <person name="Hauser L."/>
            <person name="Chang Y.-J."/>
            <person name="Jeffries C.D."/>
            <person name="Chain P."/>
            <person name="Meincke L."/>
            <person name="Sims D."/>
            <person name="Brettin T."/>
            <person name="Detter J.C."/>
            <person name="Rohde M."/>
            <person name="Goeker M."/>
            <person name="Bristow J."/>
            <person name="Eisen J.A."/>
            <person name="Markowitz V."/>
            <person name="Kyrpides N.C."/>
            <person name="Klenk H.-P."/>
            <person name="Hugenholtz P."/>
        </authorList>
    </citation>
    <scope>NUCLEOTIDE SEQUENCE [LARGE SCALE GENOMIC DNA]</scope>
    <source>
        <strain evidence="6">DSM 14684 / CIP 108061 / JCM 11494 / NBRC 100937 / ID131577</strain>
    </source>
</reference>
<dbReference type="KEGG" id="cwo:Cwoe_0851"/>
<dbReference type="InterPro" id="IPR036388">
    <property type="entry name" value="WH-like_DNA-bd_sf"/>
</dbReference>
<dbReference type="eggNOG" id="COG1733">
    <property type="taxonomic scope" value="Bacteria"/>
</dbReference>
<organism evidence="5 6">
    <name type="scientific">Conexibacter woesei (strain DSM 14684 / CCUG 47730 / CIP 108061 / JCM 11494 / NBRC 100937 / ID131577)</name>
    <dbReference type="NCBI Taxonomy" id="469383"/>
    <lineage>
        <taxon>Bacteria</taxon>
        <taxon>Bacillati</taxon>
        <taxon>Actinomycetota</taxon>
        <taxon>Thermoleophilia</taxon>
        <taxon>Solirubrobacterales</taxon>
        <taxon>Conexibacteraceae</taxon>
        <taxon>Conexibacter</taxon>
    </lineage>
</organism>
<evidence type="ECO:0000256" key="1">
    <source>
        <dbReference type="ARBA" id="ARBA00023015"/>
    </source>
</evidence>
<dbReference type="OrthoDB" id="3293788at2"/>
<evidence type="ECO:0000313" key="6">
    <source>
        <dbReference type="Proteomes" id="UP000008229"/>
    </source>
</evidence>
<dbReference type="PANTHER" id="PTHR33204:SF29">
    <property type="entry name" value="TRANSCRIPTIONAL REGULATOR"/>
    <property type="match status" value="1"/>
</dbReference>
<gene>
    <name evidence="5" type="ordered locus">Cwoe_0851</name>
</gene>
<dbReference type="EMBL" id="CP001854">
    <property type="protein sequence ID" value="ADB49284.1"/>
    <property type="molecule type" value="Genomic_DNA"/>
</dbReference>
<accession>D3FAL5</accession>
<dbReference type="RefSeq" id="WP_012932337.1">
    <property type="nucleotide sequence ID" value="NC_013739.1"/>
</dbReference>
<evidence type="ECO:0000313" key="5">
    <source>
        <dbReference type="EMBL" id="ADB49284.1"/>
    </source>
</evidence>
<dbReference type="Proteomes" id="UP000008229">
    <property type="component" value="Chromosome"/>
</dbReference>
<dbReference type="InterPro" id="IPR002577">
    <property type="entry name" value="HTH_HxlR"/>
</dbReference>